<dbReference type="Pfam" id="PF13649">
    <property type="entry name" value="Methyltransf_25"/>
    <property type="match status" value="1"/>
</dbReference>
<dbReference type="OrthoDB" id="529208at2"/>
<dbReference type="InterPro" id="IPR041698">
    <property type="entry name" value="Methyltransf_25"/>
</dbReference>
<sequence length="214" mass="24325">MWQNSYIYDGKISDVLCERYQLDRQGEEQAISDQIEELLAGRHVLELGCGAGGLTESIAKVAASVLAIDNSPELLAVAVQKELLPDTVEFRYGDLDILSNTNRIFDAALVNFWFSHLSKNTTAQFLRKLHSHLSPGAIVFIVDHIYLPEAGDRLFNQPGKTDTFKVREFGDGIKQQIVRNYYDADKLRNIFALRTSQLKIQVGNCFWWVNYRPI</sequence>
<dbReference type="Gene3D" id="3.40.50.150">
    <property type="entry name" value="Vaccinia Virus protein VP39"/>
    <property type="match status" value="1"/>
</dbReference>
<evidence type="ECO:0000259" key="2">
    <source>
        <dbReference type="Pfam" id="PF13649"/>
    </source>
</evidence>
<dbReference type="AlphaFoldDB" id="A0A2T1BZM6"/>
<keyword evidence="4" id="KW-1185">Reference proteome</keyword>
<evidence type="ECO:0000313" key="3">
    <source>
        <dbReference type="EMBL" id="PSB01476.1"/>
    </source>
</evidence>
<dbReference type="EMBL" id="PVWJ01000105">
    <property type="protein sequence ID" value="PSB01476.1"/>
    <property type="molecule type" value="Genomic_DNA"/>
</dbReference>
<proteinExistence type="predicted"/>
<reference evidence="3 4" key="2">
    <citation type="submission" date="2018-03" db="EMBL/GenBank/DDBJ databases">
        <title>The ancient ancestry and fast evolution of plastids.</title>
        <authorList>
            <person name="Moore K.R."/>
            <person name="Magnabosco C."/>
            <person name="Momper L."/>
            <person name="Gold D.A."/>
            <person name="Bosak T."/>
            <person name="Fournier G.P."/>
        </authorList>
    </citation>
    <scope>NUCLEOTIDE SEQUENCE [LARGE SCALE GENOMIC DNA]</scope>
    <source>
        <strain evidence="3 4">CCAP 1448/3</strain>
    </source>
</reference>
<dbReference type="SUPFAM" id="SSF53335">
    <property type="entry name" value="S-adenosyl-L-methionine-dependent methyltransferases"/>
    <property type="match status" value="1"/>
</dbReference>
<organism evidence="3 4">
    <name type="scientific">Merismopedia glauca CCAP 1448/3</name>
    <dbReference type="NCBI Taxonomy" id="1296344"/>
    <lineage>
        <taxon>Bacteria</taxon>
        <taxon>Bacillati</taxon>
        <taxon>Cyanobacteriota</taxon>
        <taxon>Cyanophyceae</taxon>
        <taxon>Synechococcales</taxon>
        <taxon>Merismopediaceae</taxon>
        <taxon>Merismopedia</taxon>
    </lineage>
</organism>
<dbReference type="InterPro" id="IPR029063">
    <property type="entry name" value="SAM-dependent_MTases_sf"/>
</dbReference>
<name>A0A2T1BZM6_9CYAN</name>
<dbReference type="RefSeq" id="WP_106290052.1">
    <property type="nucleotide sequence ID" value="NZ_CAWNTC010000135.1"/>
</dbReference>
<protein>
    <recommendedName>
        <fullName evidence="2">Methyltransferase domain-containing protein</fullName>
    </recommendedName>
</protein>
<comment type="caution">
    <text evidence="3">The sequence shown here is derived from an EMBL/GenBank/DDBJ whole genome shotgun (WGS) entry which is preliminary data.</text>
</comment>
<feature type="domain" description="Methyltransferase" evidence="2">
    <location>
        <begin position="44"/>
        <end position="136"/>
    </location>
</feature>
<dbReference type="Proteomes" id="UP000238762">
    <property type="component" value="Unassembled WGS sequence"/>
</dbReference>
<evidence type="ECO:0000256" key="1">
    <source>
        <dbReference type="ARBA" id="ARBA00022679"/>
    </source>
</evidence>
<keyword evidence="1" id="KW-0808">Transferase</keyword>
<reference evidence="3 4" key="1">
    <citation type="submission" date="2018-02" db="EMBL/GenBank/DDBJ databases">
        <authorList>
            <person name="Cohen D.B."/>
            <person name="Kent A.D."/>
        </authorList>
    </citation>
    <scope>NUCLEOTIDE SEQUENCE [LARGE SCALE GENOMIC DNA]</scope>
    <source>
        <strain evidence="3 4">CCAP 1448/3</strain>
    </source>
</reference>
<gene>
    <name evidence="3" type="ORF">C7B64_18095</name>
</gene>
<accession>A0A2T1BZM6</accession>
<dbReference type="GO" id="GO:0016740">
    <property type="term" value="F:transferase activity"/>
    <property type="evidence" value="ECO:0007669"/>
    <property type="project" value="UniProtKB-KW"/>
</dbReference>
<dbReference type="CDD" id="cd02440">
    <property type="entry name" value="AdoMet_MTases"/>
    <property type="match status" value="1"/>
</dbReference>
<dbReference type="PANTHER" id="PTHR43861">
    <property type="entry name" value="TRANS-ACONITATE 2-METHYLTRANSFERASE-RELATED"/>
    <property type="match status" value="1"/>
</dbReference>
<evidence type="ECO:0000313" key="4">
    <source>
        <dbReference type="Proteomes" id="UP000238762"/>
    </source>
</evidence>